<accession>A0A3N4IWJ9</accession>
<evidence type="ECO:0000313" key="3">
    <source>
        <dbReference type="Proteomes" id="UP000276215"/>
    </source>
</evidence>
<evidence type="ECO:0000256" key="1">
    <source>
        <dbReference type="SAM" id="Phobius"/>
    </source>
</evidence>
<keyword evidence="3" id="KW-1185">Reference proteome</keyword>
<gene>
    <name evidence="2" type="ORF">L873DRAFT_473436</name>
</gene>
<keyword evidence="1" id="KW-1133">Transmembrane helix</keyword>
<keyword evidence="1" id="KW-0812">Transmembrane</keyword>
<name>A0A3N4IWJ9_9PEZI</name>
<protein>
    <submittedName>
        <fullName evidence="2">Uncharacterized protein</fullName>
    </submittedName>
</protein>
<proteinExistence type="predicted"/>
<keyword evidence="1" id="KW-0472">Membrane</keyword>
<evidence type="ECO:0000313" key="2">
    <source>
        <dbReference type="EMBL" id="RPA90256.1"/>
    </source>
</evidence>
<organism evidence="2 3">
    <name type="scientific">Choiromyces venosus 120613-1</name>
    <dbReference type="NCBI Taxonomy" id="1336337"/>
    <lineage>
        <taxon>Eukaryota</taxon>
        <taxon>Fungi</taxon>
        <taxon>Dikarya</taxon>
        <taxon>Ascomycota</taxon>
        <taxon>Pezizomycotina</taxon>
        <taxon>Pezizomycetes</taxon>
        <taxon>Pezizales</taxon>
        <taxon>Tuberaceae</taxon>
        <taxon>Choiromyces</taxon>
    </lineage>
</organism>
<dbReference type="EMBL" id="ML120533">
    <property type="protein sequence ID" value="RPA90256.1"/>
    <property type="molecule type" value="Genomic_DNA"/>
</dbReference>
<sequence length="144" mass="16894">MYLVFWCLLRERETTNHTNNHGGGSTLSVTVRSFWVTNKSTLVCLSLDRIPILFPLCVPVIIQSLFYFLSQRYYFSHQWTSPIQPAYSDKQIRRRGDTPHRDVKISLWCYKTFCVVPESTVVMIHSGTMYQYQYQIKATRGNQS</sequence>
<reference evidence="2 3" key="1">
    <citation type="journal article" date="2018" name="Nat. Ecol. Evol.">
        <title>Pezizomycetes genomes reveal the molecular basis of ectomycorrhizal truffle lifestyle.</title>
        <authorList>
            <person name="Murat C."/>
            <person name="Payen T."/>
            <person name="Noel B."/>
            <person name="Kuo A."/>
            <person name="Morin E."/>
            <person name="Chen J."/>
            <person name="Kohler A."/>
            <person name="Krizsan K."/>
            <person name="Balestrini R."/>
            <person name="Da Silva C."/>
            <person name="Montanini B."/>
            <person name="Hainaut M."/>
            <person name="Levati E."/>
            <person name="Barry K.W."/>
            <person name="Belfiori B."/>
            <person name="Cichocki N."/>
            <person name="Clum A."/>
            <person name="Dockter R.B."/>
            <person name="Fauchery L."/>
            <person name="Guy J."/>
            <person name="Iotti M."/>
            <person name="Le Tacon F."/>
            <person name="Lindquist E.A."/>
            <person name="Lipzen A."/>
            <person name="Malagnac F."/>
            <person name="Mello A."/>
            <person name="Molinier V."/>
            <person name="Miyauchi S."/>
            <person name="Poulain J."/>
            <person name="Riccioni C."/>
            <person name="Rubini A."/>
            <person name="Sitrit Y."/>
            <person name="Splivallo R."/>
            <person name="Traeger S."/>
            <person name="Wang M."/>
            <person name="Zifcakova L."/>
            <person name="Wipf D."/>
            <person name="Zambonelli A."/>
            <person name="Paolocci F."/>
            <person name="Nowrousian M."/>
            <person name="Ottonello S."/>
            <person name="Baldrian P."/>
            <person name="Spatafora J.W."/>
            <person name="Henrissat B."/>
            <person name="Nagy L.G."/>
            <person name="Aury J.M."/>
            <person name="Wincker P."/>
            <person name="Grigoriev I.V."/>
            <person name="Bonfante P."/>
            <person name="Martin F.M."/>
        </authorList>
    </citation>
    <scope>NUCLEOTIDE SEQUENCE [LARGE SCALE GENOMIC DNA]</scope>
    <source>
        <strain evidence="2 3">120613-1</strain>
    </source>
</reference>
<dbReference type="AlphaFoldDB" id="A0A3N4IWJ9"/>
<feature type="transmembrane region" description="Helical" evidence="1">
    <location>
        <begin position="50"/>
        <end position="69"/>
    </location>
</feature>
<dbReference type="Proteomes" id="UP000276215">
    <property type="component" value="Unassembled WGS sequence"/>
</dbReference>